<feature type="non-terminal residue" evidence="1">
    <location>
        <position position="1"/>
    </location>
</feature>
<dbReference type="AlphaFoldDB" id="A0A0F9F078"/>
<accession>A0A0F9F078</accession>
<proteinExistence type="predicted"/>
<comment type="caution">
    <text evidence="1">The sequence shown here is derived from an EMBL/GenBank/DDBJ whole genome shotgun (WGS) entry which is preliminary data.</text>
</comment>
<dbReference type="Gene3D" id="3.40.50.450">
    <property type="match status" value="1"/>
</dbReference>
<dbReference type="EMBL" id="LAZR01034738">
    <property type="protein sequence ID" value="KKL44497.1"/>
    <property type="molecule type" value="Genomic_DNA"/>
</dbReference>
<organism evidence="1">
    <name type="scientific">marine sediment metagenome</name>
    <dbReference type="NCBI Taxonomy" id="412755"/>
    <lineage>
        <taxon>unclassified sequences</taxon>
        <taxon>metagenomes</taxon>
        <taxon>ecological metagenomes</taxon>
    </lineage>
</organism>
<gene>
    <name evidence="1" type="ORF">LCGC14_2365110</name>
</gene>
<protein>
    <recommendedName>
        <fullName evidence="2">DUF2493 domain-containing protein</fullName>
    </recommendedName>
</protein>
<evidence type="ECO:0000313" key="1">
    <source>
        <dbReference type="EMBL" id="KKL44497.1"/>
    </source>
</evidence>
<dbReference type="SUPFAM" id="SSF102405">
    <property type="entry name" value="MCP/YpsA-like"/>
    <property type="match status" value="1"/>
</dbReference>
<reference evidence="1" key="1">
    <citation type="journal article" date="2015" name="Nature">
        <title>Complex archaea that bridge the gap between prokaryotes and eukaryotes.</title>
        <authorList>
            <person name="Spang A."/>
            <person name="Saw J.H."/>
            <person name="Jorgensen S.L."/>
            <person name="Zaremba-Niedzwiedzka K."/>
            <person name="Martijn J."/>
            <person name="Lind A.E."/>
            <person name="van Eijk R."/>
            <person name="Schleper C."/>
            <person name="Guy L."/>
            <person name="Ettema T.J."/>
        </authorList>
    </citation>
    <scope>NUCLEOTIDE SEQUENCE</scope>
</reference>
<sequence>LVSAVISNTLSKHNIQITEVVSGCAGGVDTLGEQWALANGVKVEAFPALWDNLTVPNALIRTNKYGKEYNARAGFQRNDSMAQYGDVLIAIWDGKSRGTRDMIKNAKSRNLAVYVYITK</sequence>
<name>A0A0F9F078_9ZZZZ</name>
<evidence type="ECO:0008006" key="2">
    <source>
        <dbReference type="Google" id="ProtNLM"/>
    </source>
</evidence>